<evidence type="ECO:0000313" key="2">
    <source>
        <dbReference type="Proteomes" id="UP000029672"/>
    </source>
</evidence>
<proteinExistence type="predicted"/>
<gene>
    <name evidence="1" type="ORF">LO80_01380</name>
</gene>
<dbReference type="STRING" id="1547445.LO80_01380"/>
<dbReference type="InterPro" id="IPR029058">
    <property type="entry name" value="AB_hydrolase_fold"/>
</dbReference>
<keyword evidence="2" id="KW-1185">Reference proteome</keyword>
<dbReference type="SUPFAM" id="SSF69279">
    <property type="entry name" value="Phage tail proteins"/>
    <property type="match status" value="1"/>
</dbReference>
<evidence type="ECO:0008006" key="3">
    <source>
        <dbReference type="Google" id="ProtNLM"/>
    </source>
</evidence>
<dbReference type="KEGG" id="frf:LO80_01380"/>
<dbReference type="eggNOG" id="COG4782">
    <property type="taxonomic scope" value="Bacteria"/>
</dbReference>
<dbReference type="OrthoDB" id="7170026at2"/>
<dbReference type="EMBL" id="CP009574">
    <property type="protein sequence ID" value="AIT08756.1"/>
    <property type="molecule type" value="Genomic_DNA"/>
</dbReference>
<dbReference type="RefSeq" id="WP_040007865.1">
    <property type="nucleotide sequence ID" value="NZ_CP009574.1"/>
</dbReference>
<accession>A0A097EMG2</accession>
<organism evidence="1 2">
    <name type="scientific">Candidatus Francisella endociliophora</name>
    <dbReference type="NCBI Taxonomy" id="653937"/>
    <lineage>
        <taxon>Bacteria</taxon>
        <taxon>Pseudomonadati</taxon>
        <taxon>Pseudomonadota</taxon>
        <taxon>Gammaproteobacteria</taxon>
        <taxon>Thiotrichales</taxon>
        <taxon>Francisellaceae</taxon>
        <taxon>Francisella</taxon>
    </lineage>
</organism>
<dbReference type="HOGENOM" id="CLU_241038_0_0_6"/>
<protein>
    <recommendedName>
        <fullName evidence="3">Alpha/beta hydrolase</fullName>
    </recommendedName>
</protein>
<dbReference type="Gene3D" id="3.40.50.1820">
    <property type="entry name" value="alpha/beta hydrolase"/>
    <property type="match status" value="1"/>
</dbReference>
<dbReference type="Proteomes" id="UP000029672">
    <property type="component" value="Chromosome"/>
</dbReference>
<evidence type="ECO:0000313" key="1">
    <source>
        <dbReference type="EMBL" id="AIT08756.1"/>
    </source>
</evidence>
<name>A0A097EMG2_9GAMM</name>
<reference evidence="1 2" key="1">
    <citation type="submission" date="2014-10" db="EMBL/GenBank/DDBJ databases">
        <title>Whole genome sequence of Francisella endociliophora strain FSC1006, isolated from a laboratory culture of the marine ciliate Euplotes raikovi.</title>
        <authorList>
            <person name="Granberg M."/>
            <person name="Backman S."/>
            <person name="Lundmark E."/>
            <person name="Nilsson E."/>
            <person name="Karlsson E."/>
            <person name="Thelaus J."/>
            <person name="Ohrman C."/>
            <person name="Larkeryd A."/>
            <person name="Stenberg P."/>
        </authorList>
    </citation>
    <scope>NUCLEOTIDE SEQUENCE [LARGE SCALE GENOMIC DNA]</scope>
    <source>
        <strain evidence="1 2">FSC1006</strain>
    </source>
</reference>
<sequence>MLNFLINEQTIRLFDIKFSQALDKGISGSAYIDGQASAGDELEFKLEDISFTAIVTAVRVSPNTSVNATNPTYITFASQESFLADDKSLLKYPDGNINDVLEKVLKDHDITADFQSDNGVVLDNILQHGNSTLDKIISLCNQYGIVFYRDLRDDNKLKFCNTFGDKDVINVDVLDKQRATIETKPVAYITENIVADDNHNVLALGFNRYQGDGGYKQLVPAKNGLIQSPFIGTTSDLTKFYAQSLFNHFETYKNILALDGAGILTVGDKIHVDSKKLPIDTKGWYIVESSVSITTDSEGFNKLATCQYSAIAVADDVQNLANNVLDQYKQSKFVKEGFAVKGYSDDSEDATTLNDNGKYQLSIPEYYKQIDEDEVINDVAKLHFVHTPDQKHSFPLVQNSPTLVMELQDPTILGTRNTETRPAHNRKGYEQDYRLADNKHNSLNFIHAGAFKHNIANPKSTSSVVLESQKYRGSNRSAALRLGDESYRDIHKGKKPGMSLQSEGNFYELHPNYKATVFGNRNNVDAKYQSISPVYSLVTQRLNSDDYPYHWLEGINADEYHKQVVADSSSLTTQVNNKIATDATATNLIYDYTNKITQDIYLNTDHDYSTDDEHKLEYNEVTKDISVEGEITQESQAKEIKLTSNETTNTLHHTQKNINVDGDVNFEEIELEQNITQEMNLIGGEIVITANKLVNNIPDGIKITTQKSIFDAEQIMSHGMYNIVNGDGNVDEDEESNEVIRIYIVDKYCTDEKVDNEDDKILNDKAKIVKYVKEDSALTDLLEIDYIKDAKYFEKGSDEGKYIPAEFKRDDKYFEMKLPKDVEIEAICLELNTLNISNNKFQSLIVGLNGEKVEDVVDDFKHYQNTISLKPENWQKIKDKQDNKETINTVETTINHLVINVFEPPMMINLREDYYFAYYKHHIQRLVRKNFKTDADYIGFIGSKTLDQLDTGELDNIKQVDKLKIQSYQQEYSKLIQRYKALLPFFDDPKEFKPQIFYTALNDGWNKFTWDNYLIALAKSQNNLLKRQEPGTDIKPNLTFFIHGYNVPVEQKGDKAGSFVGYPQALEYADSQYDVTSNKVIHDYDWYDPRYWYKDKILKMKDQKASILPTDEDSIQYNEERNPTDGASGWNLIMEASLNKAADWDEKDLNKYNRIVQVAWQGNPASDADYIAAVPMSEFAGEQLAQLVDKLQGEGIEVNIMAHSLGNAVIMNTLKNVGQPINRAICWEPAIANNCFDNDDSNTKRVQKFGNKYIEIKHVEKNGKDSLNAELVSYNQNYNISYNYAAAKDKAEKFTIAYSNCDNILGPVPYVPNLFDKNEDISKLTNADIANRLAPYVINSMYVGILGTINDKLGTDIRALGNSGDIVRQISSLKTNDKSAGATFGIISTMVYALESLADNALGQDYKVLNSIYSLANRFVYPFNYFLEGNIEKRFEDFYKQWAEQYAGKKFYFNGEHDISADWEKQRDNLIEAMEKDSNTGNPIYSVFERLIDYVYSFAGGYTYKDMPKNILDNTLETVNGIYNVGSNLTKSVADTVTLDFENAQKELTESFWNSLGVGFSASSIVSGPVIKEVSSSIKSFFAGNKTVIDELHKHKKLVATTMLTVLLTKEAKPADALGYDGVDRKSDTLNALIGKTVFQTDQSVETSLLDEKVKYKYPCLYEDKSGDKHLVTYSQLLKLDSFEQSSARSLICVDHSAMKIPSKEMMDYVYKGYLLSGGEGSLKYFGNYKIG</sequence>